<dbReference type="InterPro" id="IPR049539">
    <property type="entry name" value="SPL"/>
</dbReference>
<dbReference type="Proteomes" id="UP000030700">
    <property type="component" value="Unassembled WGS sequence"/>
</dbReference>
<name>A0A081BNA4_9BACT</name>
<gene>
    <name evidence="1" type="ORF">U14_03116</name>
</gene>
<dbReference type="Gene3D" id="3.40.50.12110">
    <property type="match status" value="1"/>
</dbReference>
<proteinExistence type="predicted"/>
<protein>
    <submittedName>
        <fullName evidence="1">Radical SAM domain-containing protein</fullName>
    </submittedName>
</protein>
<dbReference type="GO" id="GO:0042601">
    <property type="term" value="C:endospore-forming forespore"/>
    <property type="evidence" value="ECO:0007669"/>
    <property type="project" value="TreeGrafter"/>
</dbReference>
<dbReference type="STRING" id="1499966.U14_03116"/>
<evidence type="ECO:0000313" key="2">
    <source>
        <dbReference type="Proteomes" id="UP000030700"/>
    </source>
</evidence>
<dbReference type="HOGENOM" id="CLU_030330_0_0_0"/>
<dbReference type="GO" id="GO:0003913">
    <property type="term" value="F:DNA photolyase activity"/>
    <property type="evidence" value="ECO:0007669"/>
    <property type="project" value="TreeGrafter"/>
</dbReference>
<dbReference type="PANTHER" id="PTHR37822:SF2">
    <property type="entry name" value="SPORE PHOTOPRODUCT LYASE"/>
    <property type="match status" value="1"/>
</dbReference>
<dbReference type="EMBL" id="DF820457">
    <property type="protein sequence ID" value="GAK51870.1"/>
    <property type="molecule type" value="Genomic_DNA"/>
</dbReference>
<dbReference type="AlphaFoldDB" id="A0A081BNA4"/>
<dbReference type="PANTHER" id="PTHR37822">
    <property type="entry name" value="SPORE PHOTOPRODUCT LYASE-RELATED"/>
    <property type="match status" value="1"/>
</dbReference>
<evidence type="ECO:0000313" key="1">
    <source>
        <dbReference type="EMBL" id="GAK51870.1"/>
    </source>
</evidence>
<dbReference type="InterPro" id="IPR007197">
    <property type="entry name" value="rSAM"/>
</dbReference>
<dbReference type="SFLD" id="SFLDS00029">
    <property type="entry name" value="Radical_SAM"/>
    <property type="match status" value="1"/>
</dbReference>
<dbReference type="SUPFAM" id="SSF102114">
    <property type="entry name" value="Radical SAM enzymes"/>
    <property type="match status" value="1"/>
</dbReference>
<sequence length="366" mass="41777">MEHYAPDIIYIDEAAAPYPKTAEIVARLPGLPVARVKDKAEALAALQSSASRIDAGKQVLFLTTQRGRFFKKCPGTKGQICCNYYVVNFATNCHLDCSYCILQGYYENNPFITFFVNTDDLLAELDAVFSEDPTRLFRVGTGEFTDSLAMDDITEFSKIVVPFFANRSNATLELKTKSDMIANLLALDHRGRVSVAWSVNAPRRIASEEPKTATLDERLRAAARCQDAGYQIGFHFDPIFYYPGWETEYHGVIEQMFAVVRPENVSWISLGGFRYAPELKPIIRRRFPDSQILCGEFVTCADGKMRYLKPIRLEIYRSMLAKIHRYGRHIPVYLCMDSPQVWRQVYGWTPNCDRDLSHLFDPRLTI</sequence>
<keyword evidence="2" id="KW-1185">Reference proteome</keyword>
<dbReference type="GO" id="GO:0051539">
    <property type="term" value="F:4 iron, 4 sulfur cluster binding"/>
    <property type="evidence" value="ECO:0007669"/>
    <property type="project" value="TreeGrafter"/>
</dbReference>
<reference evidence="1" key="1">
    <citation type="journal article" date="2015" name="PeerJ">
        <title>First genomic representation of candidate bacterial phylum KSB3 points to enhanced environmental sensing as a trigger of wastewater bulking.</title>
        <authorList>
            <person name="Sekiguchi Y."/>
            <person name="Ohashi A."/>
            <person name="Parks D.H."/>
            <person name="Yamauchi T."/>
            <person name="Tyson G.W."/>
            <person name="Hugenholtz P."/>
        </authorList>
    </citation>
    <scope>NUCLEOTIDE SEQUENCE [LARGE SCALE GENOMIC DNA]</scope>
</reference>
<dbReference type="Gene3D" id="3.80.30.30">
    <property type="match status" value="1"/>
</dbReference>
<dbReference type="Pfam" id="PF20903">
    <property type="entry name" value="SPL"/>
    <property type="match status" value="1"/>
</dbReference>
<organism evidence="1">
    <name type="scientific">Candidatus Moduliflexus flocculans</name>
    <dbReference type="NCBI Taxonomy" id="1499966"/>
    <lineage>
        <taxon>Bacteria</taxon>
        <taxon>Candidatus Moduliflexota</taxon>
        <taxon>Candidatus Moduliflexia</taxon>
        <taxon>Candidatus Moduliflexales</taxon>
        <taxon>Candidatus Moduliflexaceae</taxon>
    </lineage>
</organism>
<dbReference type="InterPro" id="IPR058240">
    <property type="entry name" value="rSAM_sf"/>
</dbReference>
<dbReference type="GO" id="GO:1904047">
    <property type="term" value="F:S-adenosyl-L-methionine binding"/>
    <property type="evidence" value="ECO:0007669"/>
    <property type="project" value="TreeGrafter"/>
</dbReference>
<accession>A0A081BNA4</accession>